<dbReference type="Gene3D" id="2.40.100.10">
    <property type="entry name" value="Cyclophilin-like"/>
    <property type="match status" value="1"/>
</dbReference>
<dbReference type="EMBL" id="BMEO01000001">
    <property type="protein sequence ID" value="GGF85587.1"/>
    <property type="molecule type" value="Genomic_DNA"/>
</dbReference>
<dbReference type="InterPro" id="IPR044666">
    <property type="entry name" value="Cyclophilin_A-like"/>
</dbReference>
<reference evidence="6" key="2">
    <citation type="submission" date="2020-09" db="EMBL/GenBank/DDBJ databases">
        <authorList>
            <person name="Sun Q."/>
            <person name="Zhou Y."/>
        </authorList>
    </citation>
    <scope>NUCLEOTIDE SEQUENCE</scope>
    <source>
        <strain evidence="6">CGMCC 1.12181</strain>
    </source>
</reference>
<dbReference type="GO" id="GO:0003755">
    <property type="term" value="F:peptidyl-prolyl cis-trans isomerase activity"/>
    <property type="evidence" value="ECO:0007669"/>
    <property type="project" value="UniProtKB-KW"/>
</dbReference>
<dbReference type="EC" id="5.2.1.8" evidence="1"/>
<evidence type="ECO:0000313" key="7">
    <source>
        <dbReference type="Proteomes" id="UP000605253"/>
    </source>
</evidence>
<dbReference type="Pfam" id="PF00160">
    <property type="entry name" value="Pro_isomerase"/>
    <property type="match status" value="1"/>
</dbReference>
<sequence>MKKLNLMLLAICVVFTVSVNATTVRFETTLGNIDIKMLEQDAPKTVANFLNYVNDGDYDNSIFHRLAYGFVLQGGQYYSDGNSLQNIPADPPVMNEFKVSNTQYTVAMAKLNDQPNSATNNYFINLKDNSENLDNTNGGFTVFGEVVAGFDVVDNIASLINYRSRPLYNYNHINSPGLGDYVYINRAFILSDKFQINAGLSGAWFNPDTNGQGVYLEVLPANNLLISAWFTYDLLPPEVVQKSEFGADGHRWFTMEGQYTDNRMEGIIILSEGGAFDSGEPVSNSLFGSVSIEFSACDRALLTYEITEPALSGSIALNRQSNANVALCQKLAAEANQGVSP</sequence>
<feature type="domain" description="PPIase cyclophilin-type" evidence="5">
    <location>
        <begin position="27"/>
        <end position="159"/>
    </location>
</feature>
<dbReference type="AlphaFoldDB" id="A0A917CFZ4"/>
<dbReference type="PANTHER" id="PTHR45625:SF4">
    <property type="entry name" value="PEPTIDYLPROLYL ISOMERASE DOMAIN AND WD REPEAT-CONTAINING PROTEIN 1"/>
    <property type="match status" value="1"/>
</dbReference>
<dbReference type="RefSeq" id="WP_188363917.1">
    <property type="nucleotide sequence ID" value="NZ_BAABJF010000011.1"/>
</dbReference>
<gene>
    <name evidence="6" type="ORF">GCM10011365_03250</name>
</gene>
<reference evidence="6" key="1">
    <citation type="journal article" date="2014" name="Int. J. Syst. Evol. Microbiol.">
        <title>Complete genome sequence of Corynebacterium casei LMG S-19264T (=DSM 44701T), isolated from a smear-ripened cheese.</title>
        <authorList>
            <consortium name="US DOE Joint Genome Institute (JGI-PGF)"/>
            <person name="Walter F."/>
            <person name="Albersmeier A."/>
            <person name="Kalinowski J."/>
            <person name="Ruckert C."/>
        </authorList>
    </citation>
    <scope>NUCLEOTIDE SEQUENCE</scope>
    <source>
        <strain evidence="6">CGMCC 1.12181</strain>
    </source>
</reference>
<protein>
    <recommendedName>
        <fullName evidence="1">peptidylprolyl isomerase</fullName>
        <ecNumber evidence="1">5.2.1.8</ecNumber>
    </recommendedName>
</protein>
<dbReference type="InterPro" id="IPR002130">
    <property type="entry name" value="Cyclophilin-type_PPIase_dom"/>
</dbReference>
<evidence type="ECO:0000256" key="4">
    <source>
        <dbReference type="SAM" id="SignalP"/>
    </source>
</evidence>
<keyword evidence="2" id="KW-0697">Rotamase</keyword>
<keyword evidence="7" id="KW-1185">Reference proteome</keyword>
<dbReference type="InterPro" id="IPR029000">
    <property type="entry name" value="Cyclophilin-like_dom_sf"/>
</dbReference>
<dbReference type="PANTHER" id="PTHR45625">
    <property type="entry name" value="PEPTIDYL-PROLYL CIS-TRANS ISOMERASE-RELATED"/>
    <property type="match status" value="1"/>
</dbReference>
<evidence type="ECO:0000256" key="1">
    <source>
        <dbReference type="ARBA" id="ARBA00013194"/>
    </source>
</evidence>
<feature type="signal peptide" evidence="4">
    <location>
        <begin position="1"/>
        <end position="21"/>
    </location>
</feature>
<feature type="chain" id="PRO_5037434490" description="peptidylprolyl isomerase" evidence="4">
    <location>
        <begin position="22"/>
        <end position="341"/>
    </location>
</feature>
<proteinExistence type="predicted"/>
<evidence type="ECO:0000259" key="5">
    <source>
        <dbReference type="PROSITE" id="PS50072"/>
    </source>
</evidence>
<keyword evidence="3" id="KW-0413">Isomerase</keyword>
<dbReference type="SUPFAM" id="SSF50891">
    <property type="entry name" value="Cyclophilin-like"/>
    <property type="match status" value="1"/>
</dbReference>
<dbReference type="Proteomes" id="UP000605253">
    <property type="component" value="Unassembled WGS sequence"/>
</dbReference>
<evidence type="ECO:0000256" key="2">
    <source>
        <dbReference type="ARBA" id="ARBA00023110"/>
    </source>
</evidence>
<evidence type="ECO:0000313" key="6">
    <source>
        <dbReference type="EMBL" id="GGF85587.1"/>
    </source>
</evidence>
<comment type="caution">
    <text evidence="6">The sequence shown here is derived from an EMBL/GenBank/DDBJ whole genome shotgun (WGS) entry which is preliminary data.</text>
</comment>
<organism evidence="6 7">
    <name type="scientific">Marinicella pacifica</name>
    <dbReference type="NCBI Taxonomy" id="1171543"/>
    <lineage>
        <taxon>Bacteria</taxon>
        <taxon>Pseudomonadati</taxon>
        <taxon>Pseudomonadota</taxon>
        <taxon>Gammaproteobacteria</taxon>
        <taxon>Lysobacterales</taxon>
        <taxon>Marinicellaceae</taxon>
        <taxon>Marinicella</taxon>
    </lineage>
</organism>
<accession>A0A917CFZ4</accession>
<dbReference type="PRINTS" id="PR00153">
    <property type="entry name" value="CSAPPISMRASE"/>
</dbReference>
<name>A0A917CFZ4_9GAMM</name>
<dbReference type="PROSITE" id="PS50072">
    <property type="entry name" value="CSA_PPIASE_2"/>
    <property type="match status" value="1"/>
</dbReference>
<keyword evidence="4" id="KW-0732">Signal</keyword>
<evidence type="ECO:0000256" key="3">
    <source>
        <dbReference type="ARBA" id="ARBA00023235"/>
    </source>
</evidence>